<evidence type="ECO:0000256" key="2">
    <source>
        <dbReference type="ARBA" id="ARBA00007647"/>
    </source>
</evidence>
<comment type="similarity">
    <text evidence="2 8">Belongs to the glycosyltransferase 92 family.</text>
</comment>
<keyword evidence="7" id="KW-0472">Membrane</keyword>
<comment type="subcellular location">
    <subcellularLocation>
        <location evidence="1">Membrane</location>
        <topology evidence="1">Single-pass membrane protein</topology>
    </subcellularLocation>
</comment>
<reference evidence="9" key="1">
    <citation type="submission" date="2017-05" db="UniProtKB">
        <authorList>
            <consortium name="EnsemblMetazoa"/>
        </authorList>
    </citation>
    <scope>IDENTIFICATION</scope>
</reference>
<evidence type="ECO:0000256" key="8">
    <source>
        <dbReference type="RuleBase" id="RU366017"/>
    </source>
</evidence>
<proteinExistence type="inferred from homology"/>
<evidence type="ECO:0000256" key="6">
    <source>
        <dbReference type="ARBA" id="ARBA00022989"/>
    </source>
</evidence>
<evidence type="ECO:0000256" key="5">
    <source>
        <dbReference type="ARBA" id="ARBA00022692"/>
    </source>
</evidence>
<dbReference type="InterPro" id="IPR008166">
    <property type="entry name" value="Glyco_transf_92"/>
</dbReference>
<dbReference type="AlphaFoldDB" id="A0A1X7V4N2"/>
<dbReference type="GO" id="GO:0005737">
    <property type="term" value="C:cytoplasm"/>
    <property type="evidence" value="ECO:0007669"/>
    <property type="project" value="TreeGrafter"/>
</dbReference>
<dbReference type="PANTHER" id="PTHR21461:SF69">
    <property type="entry name" value="GLYCOSYLTRANSFERASE FAMILY 92 PROTEIN"/>
    <property type="match status" value="1"/>
</dbReference>
<evidence type="ECO:0000256" key="7">
    <source>
        <dbReference type="ARBA" id="ARBA00023136"/>
    </source>
</evidence>
<keyword evidence="3 8" id="KW-0328">Glycosyltransferase</keyword>
<dbReference type="OrthoDB" id="2526284at2759"/>
<dbReference type="PANTHER" id="PTHR21461">
    <property type="entry name" value="GLYCOSYLTRANSFERASE FAMILY 92 PROTEIN"/>
    <property type="match status" value="1"/>
</dbReference>
<dbReference type="GO" id="GO:0016757">
    <property type="term" value="F:glycosyltransferase activity"/>
    <property type="evidence" value="ECO:0007669"/>
    <property type="project" value="UniProtKB-UniRule"/>
</dbReference>
<sequence length="525" mass="60256">MLKEHFSHNAFVKSSNISNDEEENHDIPMENLYYPKRPEDLWFKLSKPFVIRRLGYFDSRRESEVSIVFITMHDDWTISKPKLYASLVYKNKRTIACLETKIKSIPTDEAPLCAKVGLTCTGPMASIPIRDSIVEVLDWGLKPPLIPGYTRAWGQTGLVNECIYRNLYRVKYLALMDVDEFFIPSKRYTVVKMLKDILKSKKAQKAASFILYNTWFYDDGTSLPEVATATKCINKSWPRYFTFTQRASDPVEQHKHYKYHKMIVKTKAVIGARYHWPIKVFKSYSKWYRVPPKYGLLHHYRVPAKKDVETTQSFIMSRSPDGSGTCILTYNNDNILGLYNLPNELYSSSFPNHIQPEMDPVVYAREGNNACKAKVGGFTIGCDDDEELFQGSCYKKCSLLANKDFPLRTAMNTCARNGCTSSQEYDAGLCYPKCKEYYIGVATVCWGYCSKFCGKDYTDMGLYCYRWWPPHSCYKPRYDRGVGSLPYQPWTDGIGCTGFGVNDEGGCPLEDISDKLPSGYECNNQ</sequence>
<dbReference type="EnsemblMetazoa" id="Aqu2.1.34774_001">
    <property type="protein sequence ID" value="Aqu2.1.34774_001"/>
    <property type="gene ID" value="Aqu2.1.34774"/>
</dbReference>
<dbReference type="GO" id="GO:0016020">
    <property type="term" value="C:membrane"/>
    <property type="evidence" value="ECO:0007669"/>
    <property type="project" value="UniProtKB-SubCell"/>
</dbReference>
<organism evidence="9">
    <name type="scientific">Amphimedon queenslandica</name>
    <name type="common">Sponge</name>
    <dbReference type="NCBI Taxonomy" id="400682"/>
    <lineage>
        <taxon>Eukaryota</taxon>
        <taxon>Metazoa</taxon>
        <taxon>Porifera</taxon>
        <taxon>Demospongiae</taxon>
        <taxon>Heteroscleromorpha</taxon>
        <taxon>Haplosclerida</taxon>
        <taxon>Niphatidae</taxon>
        <taxon>Amphimedon</taxon>
    </lineage>
</organism>
<dbReference type="InParanoid" id="A0A1X7V4N2"/>
<name>A0A1X7V4N2_AMPQE</name>
<accession>A0A1X7V4N2</accession>
<evidence type="ECO:0000256" key="4">
    <source>
        <dbReference type="ARBA" id="ARBA00022679"/>
    </source>
</evidence>
<keyword evidence="5" id="KW-0812">Transmembrane</keyword>
<dbReference type="Pfam" id="PF01697">
    <property type="entry name" value="Glyco_transf_92"/>
    <property type="match status" value="1"/>
</dbReference>
<keyword evidence="4 8" id="KW-0808">Transferase</keyword>
<dbReference type="eggNOG" id="KOG4735">
    <property type="taxonomic scope" value="Eukaryota"/>
</dbReference>
<evidence type="ECO:0000256" key="1">
    <source>
        <dbReference type="ARBA" id="ARBA00004167"/>
    </source>
</evidence>
<dbReference type="EC" id="2.4.1.-" evidence="8"/>
<evidence type="ECO:0000256" key="3">
    <source>
        <dbReference type="ARBA" id="ARBA00022676"/>
    </source>
</evidence>
<keyword evidence="6" id="KW-1133">Transmembrane helix</keyword>
<protein>
    <recommendedName>
        <fullName evidence="8">Glycosyltransferase family 92 protein</fullName>
        <ecNumber evidence="8">2.4.1.-</ecNumber>
    </recommendedName>
</protein>
<evidence type="ECO:0000313" key="9">
    <source>
        <dbReference type="EnsemblMetazoa" id="Aqu2.1.34774_001"/>
    </source>
</evidence>